<dbReference type="InterPro" id="IPR036291">
    <property type="entry name" value="NAD(P)-bd_dom_sf"/>
</dbReference>
<dbReference type="CDD" id="cd05228">
    <property type="entry name" value="AR_FR_like_1_SDR_e"/>
    <property type="match status" value="1"/>
</dbReference>
<keyword evidence="3" id="KW-1185">Reference proteome</keyword>
<evidence type="ECO:0000313" key="2">
    <source>
        <dbReference type="EMBL" id="QOY91083.1"/>
    </source>
</evidence>
<dbReference type="NCBIfam" id="TIGR03466">
    <property type="entry name" value="HpnA"/>
    <property type="match status" value="1"/>
</dbReference>
<dbReference type="GO" id="GO:0004029">
    <property type="term" value="F:aldehyde dehydrogenase (NAD+) activity"/>
    <property type="evidence" value="ECO:0007669"/>
    <property type="project" value="TreeGrafter"/>
</dbReference>
<proteinExistence type="predicted"/>
<dbReference type="GO" id="GO:0005737">
    <property type="term" value="C:cytoplasm"/>
    <property type="evidence" value="ECO:0007669"/>
    <property type="project" value="TreeGrafter"/>
</dbReference>
<gene>
    <name evidence="2" type="ORF">IRI77_14390</name>
</gene>
<dbReference type="Proteomes" id="UP000593892">
    <property type="component" value="Chromosome"/>
</dbReference>
<dbReference type="InterPro" id="IPR001509">
    <property type="entry name" value="Epimerase_deHydtase"/>
</dbReference>
<dbReference type="KEGG" id="pfer:IRI77_14390"/>
<dbReference type="SUPFAM" id="SSF51735">
    <property type="entry name" value="NAD(P)-binding Rossmann-fold domains"/>
    <property type="match status" value="1"/>
</dbReference>
<dbReference type="Pfam" id="PF01370">
    <property type="entry name" value="Epimerase"/>
    <property type="match status" value="1"/>
</dbReference>
<dbReference type="EMBL" id="CP063849">
    <property type="protein sequence ID" value="QOY91083.1"/>
    <property type="molecule type" value="Genomic_DNA"/>
</dbReference>
<feature type="domain" description="NAD-dependent epimerase/dehydratase" evidence="1">
    <location>
        <begin position="4"/>
        <end position="226"/>
    </location>
</feature>
<dbReference type="AlphaFoldDB" id="A0A7S7NWH6"/>
<organism evidence="2 3">
    <name type="scientific">Paludibaculum fermentans</name>
    <dbReference type="NCBI Taxonomy" id="1473598"/>
    <lineage>
        <taxon>Bacteria</taxon>
        <taxon>Pseudomonadati</taxon>
        <taxon>Acidobacteriota</taxon>
        <taxon>Terriglobia</taxon>
        <taxon>Bryobacterales</taxon>
        <taxon>Bryobacteraceae</taxon>
        <taxon>Paludibaculum</taxon>
    </lineage>
</organism>
<protein>
    <submittedName>
        <fullName evidence="2">NAD-dependent epimerase/dehydratase family protein</fullName>
    </submittedName>
</protein>
<dbReference type="InterPro" id="IPR017829">
    <property type="entry name" value="Hopanoid-assoc_sugar_epimerase"/>
</dbReference>
<sequence length="324" mass="34951">MKPALVTGASGFLGWHVANGLVERGIPVRAMARKPENLRGLDVEIVPGDLRDADSLRRAVNGCSLVFHVAADYRLWVKNPQEMYDSNVSGTRNLLGAARKAGVERVVYTSTVGCIGFVPGGLGNETTPVTLEDMTGHYKRSKFLAEQEALRFAQEGFPVVIVNPTAPVGDHDVKPTPTGQTIVDFLAGRIPAFVDTGLNIVDARETAEGHWLACERGKSGERYILGSENLTLEQILGKLAAISGKTAPKTRIPWVVALVAGAFSTAWANISGVAPRVPLDAVRMARKRMWVSCAKAERELGFRPSGADLALRKAVTWFEANGYC</sequence>
<dbReference type="Gene3D" id="3.40.50.720">
    <property type="entry name" value="NAD(P)-binding Rossmann-like Domain"/>
    <property type="match status" value="1"/>
</dbReference>
<dbReference type="PANTHER" id="PTHR48079:SF6">
    <property type="entry name" value="NAD(P)-BINDING DOMAIN-CONTAINING PROTEIN-RELATED"/>
    <property type="match status" value="1"/>
</dbReference>
<dbReference type="PANTHER" id="PTHR48079">
    <property type="entry name" value="PROTEIN YEEZ"/>
    <property type="match status" value="1"/>
</dbReference>
<evidence type="ECO:0000259" key="1">
    <source>
        <dbReference type="Pfam" id="PF01370"/>
    </source>
</evidence>
<name>A0A7S7NWH6_PALFE</name>
<reference evidence="2 3" key="1">
    <citation type="submission" date="2020-10" db="EMBL/GenBank/DDBJ databases">
        <title>Complete genome sequence of Paludibaculum fermentans P105T, a facultatively anaerobic acidobacterium capable of dissimilatory Fe(III) reduction.</title>
        <authorList>
            <person name="Dedysh S.N."/>
            <person name="Beletsky A.V."/>
            <person name="Kulichevskaya I.S."/>
            <person name="Mardanov A.V."/>
            <person name="Ravin N.V."/>
        </authorList>
    </citation>
    <scope>NUCLEOTIDE SEQUENCE [LARGE SCALE GENOMIC DNA]</scope>
    <source>
        <strain evidence="2 3">P105</strain>
    </source>
</reference>
<evidence type="ECO:0000313" key="3">
    <source>
        <dbReference type="Proteomes" id="UP000593892"/>
    </source>
</evidence>
<accession>A0A7S7NWH6</accession>
<dbReference type="RefSeq" id="WP_194452738.1">
    <property type="nucleotide sequence ID" value="NZ_CP063849.1"/>
</dbReference>
<dbReference type="InterPro" id="IPR051783">
    <property type="entry name" value="NAD(P)-dependent_oxidoreduct"/>
</dbReference>